<gene>
    <name evidence="1" type="ORF">DFJ68_2203</name>
</gene>
<name>A0A495Y0T4_9MICO</name>
<accession>A0A495Y0T4</accession>
<keyword evidence="2" id="KW-1185">Reference proteome</keyword>
<comment type="caution">
    <text evidence="1">The sequence shown here is derived from an EMBL/GenBank/DDBJ whole genome shotgun (WGS) entry which is preliminary data.</text>
</comment>
<evidence type="ECO:0000313" key="2">
    <source>
        <dbReference type="Proteomes" id="UP000278440"/>
    </source>
</evidence>
<dbReference type="Proteomes" id="UP000278440">
    <property type="component" value="Unassembled WGS sequence"/>
</dbReference>
<dbReference type="AlphaFoldDB" id="A0A495Y0T4"/>
<sequence>MARADNEVGQSSAYRAVAELVSRRVLRHVKTVPSDPSDRLRIDRDRAEAQGLPLWYSPTLPIPTAKPDASRPF</sequence>
<proteinExistence type="predicted"/>
<evidence type="ECO:0000313" key="1">
    <source>
        <dbReference type="EMBL" id="RKT78754.1"/>
    </source>
</evidence>
<reference evidence="1 2" key="1">
    <citation type="submission" date="2018-10" db="EMBL/GenBank/DDBJ databases">
        <title>Sequencing the genomes of 1000 actinobacteria strains.</title>
        <authorList>
            <person name="Klenk H.-P."/>
        </authorList>
    </citation>
    <scope>NUCLEOTIDE SEQUENCE [LARGE SCALE GENOMIC DNA]</scope>
    <source>
        <strain evidence="1 2">DSM 44267</strain>
    </source>
</reference>
<protein>
    <submittedName>
        <fullName evidence="1">Uncharacterized protein</fullName>
    </submittedName>
</protein>
<dbReference type="EMBL" id="RBXT01000001">
    <property type="protein sequence ID" value="RKT78754.1"/>
    <property type="molecule type" value="Genomic_DNA"/>
</dbReference>
<organism evidence="1 2">
    <name type="scientific">Terracoccus luteus</name>
    <dbReference type="NCBI Taxonomy" id="53356"/>
    <lineage>
        <taxon>Bacteria</taxon>
        <taxon>Bacillati</taxon>
        <taxon>Actinomycetota</taxon>
        <taxon>Actinomycetes</taxon>
        <taxon>Micrococcales</taxon>
        <taxon>Intrasporangiaceae</taxon>
        <taxon>Terracoccus</taxon>
    </lineage>
</organism>
<dbReference type="RefSeq" id="WP_121033173.1">
    <property type="nucleotide sequence ID" value="NZ_RBXT01000001.1"/>
</dbReference>